<dbReference type="NCBIfam" id="TIGR04306">
    <property type="entry name" value="salvage_TenA"/>
    <property type="match status" value="1"/>
</dbReference>
<dbReference type="Proteomes" id="UP000812270">
    <property type="component" value="Unassembled WGS sequence"/>
</dbReference>
<dbReference type="CDD" id="cd19365">
    <property type="entry name" value="TenA_C-like"/>
    <property type="match status" value="1"/>
</dbReference>
<evidence type="ECO:0000256" key="1">
    <source>
        <dbReference type="RuleBase" id="RU363093"/>
    </source>
</evidence>
<dbReference type="PANTHER" id="PTHR43198">
    <property type="entry name" value="BIFUNCTIONAL TH2 PROTEIN"/>
    <property type="match status" value="1"/>
</dbReference>
<dbReference type="GO" id="GO:0005829">
    <property type="term" value="C:cytosol"/>
    <property type="evidence" value="ECO:0007669"/>
    <property type="project" value="TreeGrafter"/>
</dbReference>
<dbReference type="InterPro" id="IPR004305">
    <property type="entry name" value="Thiaminase-2/PQQC"/>
</dbReference>
<comment type="caution">
    <text evidence="3">The sequence shown here is derived from an EMBL/GenBank/DDBJ whole genome shotgun (WGS) entry which is preliminary data.</text>
</comment>
<accession>A0A9E2S5F7</accession>
<proteinExistence type="inferred from homology"/>
<evidence type="ECO:0000259" key="2">
    <source>
        <dbReference type="Pfam" id="PF03070"/>
    </source>
</evidence>
<protein>
    <recommendedName>
        <fullName evidence="1">Aminopyrimidine aminohydrolase</fullName>
        <ecNumber evidence="1">3.5.99.2</ecNumber>
    </recommendedName>
</protein>
<dbReference type="AlphaFoldDB" id="A0A9E2S5F7"/>
<sequence>MNWSTKAWNAIDDIYADIIGMPFIKELTEGSLPLEKFQFYITQDSRYLDHFGRALSLIGARANDLQDALAFIRFAEGAVVVENALHGSYFETFGISSAGNIEPACHHYIHFLKSTAALDAVEVAMAAVLPCFWIYKKVGDHIYSNQTSVTNPYKKWIATYAGEEFGELVNRAIAICDKAATTCTEAQQQKMIEAFVTASRLEFDFWDGAYKLRKWSV</sequence>
<dbReference type="EMBL" id="JAHSPG010000001">
    <property type="protein sequence ID" value="MBV4355618.1"/>
    <property type="molecule type" value="Genomic_DNA"/>
</dbReference>
<gene>
    <name evidence="3" type="primary">tenA</name>
    <name evidence="3" type="ORF">KTO63_00570</name>
</gene>
<dbReference type="EC" id="3.5.99.2" evidence="1"/>
<dbReference type="GO" id="GO:0009228">
    <property type="term" value="P:thiamine biosynthetic process"/>
    <property type="evidence" value="ECO:0007669"/>
    <property type="project" value="UniProtKB-KW"/>
</dbReference>
<keyword evidence="1" id="KW-0784">Thiamine biosynthesis</keyword>
<comment type="catalytic activity">
    <reaction evidence="1">
        <text>4-amino-5-aminomethyl-2-methylpyrimidine + H2O = 4-amino-5-hydroxymethyl-2-methylpyrimidine + NH4(+)</text>
        <dbReference type="Rhea" id="RHEA:31799"/>
        <dbReference type="ChEBI" id="CHEBI:15377"/>
        <dbReference type="ChEBI" id="CHEBI:16892"/>
        <dbReference type="ChEBI" id="CHEBI:28938"/>
        <dbReference type="ChEBI" id="CHEBI:63416"/>
        <dbReference type="EC" id="3.5.99.2"/>
    </reaction>
</comment>
<keyword evidence="1" id="KW-0378">Hydrolase</keyword>
<feature type="domain" description="Thiaminase-2/PQQC" evidence="2">
    <location>
        <begin position="9"/>
        <end position="211"/>
    </location>
</feature>
<keyword evidence="4" id="KW-1185">Reference proteome</keyword>
<dbReference type="RefSeq" id="WP_217789170.1">
    <property type="nucleotide sequence ID" value="NZ_JAHSPG010000001.1"/>
</dbReference>
<reference evidence="3" key="1">
    <citation type="submission" date="2021-06" db="EMBL/GenBank/DDBJ databases">
        <authorList>
            <person name="Huq M.A."/>
        </authorList>
    </citation>
    <scope>NUCLEOTIDE SEQUENCE</scope>
    <source>
        <strain evidence="3">MAH-26</strain>
    </source>
</reference>
<dbReference type="GO" id="GO:0050334">
    <property type="term" value="F:thiaminase activity"/>
    <property type="evidence" value="ECO:0007669"/>
    <property type="project" value="UniProtKB-EC"/>
</dbReference>
<organism evidence="3 4">
    <name type="scientific">Pinibacter aurantiacus</name>
    <dbReference type="NCBI Taxonomy" id="2851599"/>
    <lineage>
        <taxon>Bacteria</taxon>
        <taxon>Pseudomonadati</taxon>
        <taxon>Bacteroidota</taxon>
        <taxon>Chitinophagia</taxon>
        <taxon>Chitinophagales</taxon>
        <taxon>Chitinophagaceae</taxon>
        <taxon>Pinibacter</taxon>
    </lineage>
</organism>
<dbReference type="InterPro" id="IPR027574">
    <property type="entry name" value="Thiaminase_II"/>
</dbReference>
<evidence type="ECO:0000313" key="4">
    <source>
        <dbReference type="Proteomes" id="UP000812270"/>
    </source>
</evidence>
<comment type="catalytic activity">
    <reaction evidence="1">
        <text>thiamine + H2O = 5-(2-hydroxyethyl)-4-methylthiazole + 4-amino-5-hydroxymethyl-2-methylpyrimidine + H(+)</text>
        <dbReference type="Rhea" id="RHEA:17509"/>
        <dbReference type="ChEBI" id="CHEBI:15377"/>
        <dbReference type="ChEBI" id="CHEBI:15378"/>
        <dbReference type="ChEBI" id="CHEBI:16892"/>
        <dbReference type="ChEBI" id="CHEBI:17957"/>
        <dbReference type="ChEBI" id="CHEBI:18385"/>
        <dbReference type="EC" id="3.5.99.2"/>
    </reaction>
</comment>
<comment type="similarity">
    <text evidence="1">Belongs to the TenA family.</text>
</comment>
<comment type="function">
    <text evidence="1">Catalyzes an amino-pyrimidine hydrolysis reaction at the C5' of the pyrimidine moiety of thiamine compounds, a reaction that is part of a thiamine salvage pathway.</text>
</comment>
<name>A0A9E2S5F7_9BACT</name>
<evidence type="ECO:0000313" key="3">
    <source>
        <dbReference type="EMBL" id="MBV4355618.1"/>
    </source>
</evidence>
<dbReference type="InterPro" id="IPR050967">
    <property type="entry name" value="Thiamine_Salvage_TenA"/>
</dbReference>
<dbReference type="Pfam" id="PF03070">
    <property type="entry name" value="TENA_THI-4"/>
    <property type="match status" value="1"/>
</dbReference>
<comment type="pathway">
    <text evidence="1">Cofactor biosynthesis; thiamine diphosphate biosynthesis.</text>
</comment>
<dbReference type="PANTHER" id="PTHR43198:SF2">
    <property type="entry name" value="SI:CH1073-67J19.1-RELATED"/>
    <property type="match status" value="1"/>
</dbReference>